<keyword evidence="2 9" id="KW-0240">DNA-directed RNA polymerase</keyword>
<dbReference type="Pfam" id="PF04552">
    <property type="entry name" value="Sigma54_DBD"/>
    <property type="match status" value="1"/>
</dbReference>
<feature type="compositionally biased region" description="Acidic residues" evidence="10">
    <location>
        <begin position="88"/>
        <end position="115"/>
    </location>
</feature>
<gene>
    <name evidence="13" type="primary">rpoN</name>
    <name evidence="13" type="ORF">QB898_10655</name>
</gene>
<feature type="domain" description="RNA polymerase sigma factor 54 DNA-binding" evidence="11">
    <location>
        <begin position="357"/>
        <end position="511"/>
    </location>
</feature>
<dbReference type="InterPro" id="IPR000394">
    <property type="entry name" value="RNA_pol_sigma_54"/>
</dbReference>
<dbReference type="InterPro" id="IPR007634">
    <property type="entry name" value="RNA_pol_sigma_54_DNA-bd"/>
</dbReference>
<evidence type="ECO:0000256" key="3">
    <source>
        <dbReference type="ARBA" id="ARBA00022679"/>
    </source>
</evidence>
<evidence type="ECO:0000256" key="1">
    <source>
        <dbReference type="ARBA" id="ARBA00008798"/>
    </source>
</evidence>
<name>A0AAW6RP21_9BURK</name>
<comment type="caution">
    <text evidence="13">The sequence shown here is derived from an EMBL/GenBank/DDBJ whole genome shotgun (WGS) entry which is preliminary data.</text>
</comment>
<dbReference type="Pfam" id="PF00309">
    <property type="entry name" value="Sigma54_AID"/>
    <property type="match status" value="1"/>
</dbReference>
<keyword evidence="7 9" id="KW-0238">DNA-binding</keyword>
<dbReference type="NCBIfam" id="NF009118">
    <property type="entry name" value="PRK12469.1"/>
    <property type="match status" value="1"/>
</dbReference>
<dbReference type="Proteomes" id="UP001237156">
    <property type="component" value="Unassembled WGS sequence"/>
</dbReference>
<protein>
    <recommendedName>
        <fullName evidence="9">RNA polymerase sigma-54 factor</fullName>
    </recommendedName>
</protein>
<dbReference type="PROSITE" id="PS00718">
    <property type="entry name" value="SIGMA54_2"/>
    <property type="match status" value="1"/>
</dbReference>
<dbReference type="Gene3D" id="1.10.10.60">
    <property type="entry name" value="Homeodomain-like"/>
    <property type="match status" value="1"/>
</dbReference>
<dbReference type="GO" id="GO:0003677">
    <property type="term" value="F:DNA binding"/>
    <property type="evidence" value="ECO:0007669"/>
    <property type="project" value="UniProtKB-KW"/>
</dbReference>
<dbReference type="GO" id="GO:0016779">
    <property type="term" value="F:nucleotidyltransferase activity"/>
    <property type="evidence" value="ECO:0007669"/>
    <property type="project" value="UniProtKB-KW"/>
</dbReference>
<dbReference type="Pfam" id="PF04963">
    <property type="entry name" value="Sigma54_CBD"/>
    <property type="match status" value="1"/>
</dbReference>
<keyword evidence="3 9" id="KW-0808">Transferase</keyword>
<comment type="similarity">
    <text evidence="1 9">Belongs to the sigma-54 factor family.</text>
</comment>
<dbReference type="AlphaFoldDB" id="A0AAW6RP21"/>
<dbReference type="PIRSF" id="PIRSF000774">
    <property type="entry name" value="RpoN"/>
    <property type="match status" value="1"/>
</dbReference>
<dbReference type="PRINTS" id="PR00045">
    <property type="entry name" value="SIGMA54FCT"/>
</dbReference>
<dbReference type="PANTHER" id="PTHR32248:SF4">
    <property type="entry name" value="RNA POLYMERASE SIGMA-54 FACTOR"/>
    <property type="match status" value="1"/>
</dbReference>
<proteinExistence type="inferred from homology"/>
<dbReference type="PROSITE" id="PS50044">
    <property type="entry name" value="SIGMA54_3"/>
    <property type="match status" value="1"/>
</dbReference>
<evidence type="ECO:0000256" key="9">
    <source>
        <dbReference type="PIRNR" id="PIRNR000774"/>
    </source>
</evidence>
<dbReference type="InterPro" id="IPR007046">
    <property type="entry name" value="RNA_pol_sigma_54_core-bd"/>
</dbReference>
<dbReference type="InterPro" id="IPR038709">
    <property type="entry name" value="RpoN_core-bd_sf"/>
</dbReference>
<comment type="function">
    <text evidence="9">Sigma factors are initiation factors that promote the attachment of RNA polymerase to specific initiation sites and are then released.</text>
</comment>
<dbReference type="Gene3D" id="1.10.10.1330">
    <property type="entry name" value="RNA polymerase sigma-54 factor, core-binding domain"/>
    <property type="match status" value="1"/>
</dbReference>
<organism evidence="13 14">
    <name type="scientific">Ottowia cancrivicina</name>
    <dbReference type="NCBI Taxonomy" id="3040346"/>
    <lineage>
        <taxon>Bacteria</taxon>
        <taxon>Pseudomonadati</taxon>
        <taxon>Pseudomonadota</taxon>
        <taxon>Betaproteobacteria</taxon>
        <taxon>Burkholderiales</taxon>
        <taxon>Comamonadaceae</taxon>
        <taxon>Ottowia</taxon>
    </lineage>
</organism>
<keyword evidence="8 9" id="KW-0804">Transcription</keyword>
<dbReference type="GO" id="GO:0000428">
    <property type="term" value="C:DNA-directed RNA polymerase complex"/>
    <property type="evidence" value="ECO:0007669"/>
    <property type="project" value="UniProtKB-KW"/>
</dbReference>
<evidence type="ECO:0000256" key="5">
    <source>
        <dbReference type="ARBA" id="ARBA00023015"/>
    </source>
</evidence>
<sequence>MSTGLSLRVSQNLALTPQLQQAIRLLQLSTVDLEREVQTMLDENPFLERADDAAPREEFGLARADAPVSEGDRSSEAAASSDGGNDGEGSDSETAAPDDWDGDGSSDLAPDDGEWGGEAPARQPGDDTLDPAERASLQESLTEHLHRQALALRLAPEDMAALRFLIESVDDDGYLPDSLAQLAATLMDDDDGVEEMQELVHRFTLALKLLQSLEPTGVGARNLPECLALQLKERLGASDPSDPGRAAIENALKLCTRHGALELLARRDTRRLAAQLGISEDELRAAQAVIARLEPKPGRRFANAEREIIVPDVIVTASGSGPTQKFHVRLNHDLIPRLRVHDAYASALRGSKNADLGQRLQEARWFVRNVQQRFDTILRVAELIVERQRGFFVYGPIAMRPMLQKDIAEALGVNESTISRVTTAKYMATPQGTFELKHFFSSSLGTEAGGSASSIAVRALIKQFIKNENPAQPLPDGQIADLLKEQGIDCARRTVAKYREEMHIPAAPQRRHKG</sequence>
<keyword evidence="6 9" id="KW-0731">Sigma factor</keyword>
<keyword evidence="4 9" id="KW-0548">Nucleotidyltransferase</keyword>
<dbReference type="EMBL" id="JARVII010000025">
    <property type="protein sequence ID" value="MDG9700161.1"/>
    <property type="molecule type" value="Genomic_DNA"/>
</dbReference>
<feature type="region of interest" description="Disordered" evidence="10">
    <location>
        <begin position="44"/>
        <end position="131"/>
    </location>
</feature>
<evidence type="ECO:0000259" key="12">
    <source>
        <dbReference type="Pfam" id="PF04963"/>
    </source>
</evidence>
<evidence type="ECO:0000313" key="13">
    <source>
        <dbReference type="EMBL" id="MDG9700161.1"/>
    </source>
</evidence>
<feature type="compositionally biased region" description="Basic and acidic residues" evidence="10">
    <location>
        <begin position="46"/>
        <end position="60"/>
    </location>
</feature>
<accession>A0AAW6RP21</accession>
<keyword evidence="5 9" id="KW-0805">Transcription regulation</keyword>
<evidence type="ECO:0000256" key="4">
    <source>
        <dbReference type="ARBA" id="ARBA00022695"/>
    </source>
</evidence>
<reference evidence="13 14" key="1">
    <citation type="submission" date="2023-04" db="EMBL/GenBank/DDBJ databases">
        <title>Ottowia paracancer sp. nov., isolated from human stomach.</title>
        <authorList>
            <person name="Song Y."/>
        </authorList>
    </citation>
    <scope>NUCLEOTIDE SEQUENCE [LARGE SCALE GENOMIC DNA]</scope>
    <source>
        <strain evidence="13 14">10c7w1</strain>
    </source>
</reference>
<dbReference type="RefSeq" id="WP_279524940.1">
    <property type="nucleotide sequence ID" value="NZ_JARVII010000025.1"/>
</dbReference>
<evidence type="ECO:0000256" key="8">
    <source>
        <dbReference type="ARBA" id="ARBA00023163"/>
    </source>
</evidence>
<feature type="domain" description="RNA polymerase sigma factor 54 core-binding" evidence="12">
    <location>
        <begin position="133"/>
        <end position="344"/>
    </location>
</feature>
<evidence type="ECO:0000313" key="14">
    <source>
        <dbReference type="Proteomes" id="UP001237156"/>
    </source>
</evidence>
<evidence type="ECO:0000256" key="2">
    <source>
        <dbReference type="ARBA" id="ARBA00022478"/>
    </source>
</evidence>
<dbReference type="GO" id="GO:0001216">
    <property type="term" value="F:DNA-binding transcription activator activity"/>
    <property type="evidence" value="ECO:0007669"/>
    <property type="project" value="InterPro"/>
</dbReference>
<dbReference type="PANTHER" id="PTHR32248">
    <property type="entry name" value="RNA POLYMERASE SIGMA-54 FACTOR"/>
    <property type="match status" value="1"/>
</dbReference>
<dbReference type="NCBIfam" id="TIGR02395">
    <property type="entry name" value="rpoN_sigma"/>
    <property type="match status" value="1"/>
</dbReference>
<dbReference type="GO" id="GO:0016987">
    <property type="term" value="F:sigma factor activity"/>
    <property type="evidence" value="ECO:0007669"/>
    <property type="project" value="UniProtKB-KW"/>
</dbReference>
<evidence type="ECO:0000256" key="10">
    <source>
        <dbReference type="SAM" id="MobiDB-lite"/>
    </source>
</evidence>
<evidence type="ECO:0000259" key="11">
    <source>
        <dbReference type="Pfam" id="PF04552"/>
    </source>
</evidence>
<evidence type="ECO:0000256" key="7">
    <source>
        <dbReference type="ARBA" id="ARBA00023125"/>
    </source>
</evidence>
<evidence type="ECO:0000256" key="6">
    <source>
        <dbReference type="ARBA" id="ARBA00023082"/>
    </source>
</evidence>
<dbReference type="GO" id="GO:0006352">
    <property type="term" value="P:DNA-templated transcription initiation"/>
    <property type="evidence" value="ECO:0007669"/>
    <property type="project" value="InterPro"/>
</dbReference>
<keyword evidence="14" id="KW-1185">Reference proteome</keyword>